<dbReference type="Proteomes" id="UP000075531">
    <property type="component" value="Unassembled WGS sequence"/>
</dbReference>
<dbReference type="EMBL" id="LTBA01000019">
    <property type="protein sequence ID" value="KYH34331.1"/>
    <property type="molecule type" value="Genomic_DNA"/>
</dbReference>
<organism evidence="2 3">
    <name type="scientific">Clostridium tepidiprofundi DSM 19306</name>
    <dbReference type="NCBI Taxonomy" id="1121338"/>
    <lineage>
        <taxon>Bacteria</taxon>
        <taxon>Bacillati</taxon>
        <taxon>Bacillota</taxon>
        <taxon>Clostridia</taxon>
        <taxon>Eubacteriales</taxon>
        <taxon>Clostridiaceae</taxon>
        <taxon>Clostridium</taxon>
    </lineage>
</organism>
<reference evidence="2 3" key="1">
    <citation type="submission" date="2016-02" db="EMBL/GenBank/DDBJ databases">
        <title>Genome sequence of Clostridium tepidiprofundi DSM 19306.</title>
        <authorList>
            <person name="Poehlein A."/>
            <person name="Daniel R."/>
        </authorList>
    </citation>
    <scope>NUCLEOTIDE SEQUENCE [LARGE SCALE GENOMIC DNA]</scope>
    <source>
        <strain evidence="2 3">DSM 19306</strain>
    </source>
</reference>
<keyword evidence="2" id="KW-0808">Transferase</keyword>
<proteinExistence type="predicted"/>
<feature type="domain" description="Histidine kinase/HSP90-like ATPase" evidence="1">
    <location>
        <begin position="50"/>
        <end position="137"/>
    </location>
</feature>
<dbReference type="InterPro" id="IPR003594">
    <property type="entry name" value="HATPase_dom"/>
</dbReference>
<protein>
    <submittedName>
        <fullName evidence="2">Serine/threonine-protein kinase RsbT</fullName>
        <ecNumber evidence="2">2.7.11.1</ecNumber>
    </submittedName>
</protein>
<evidence type="ECO:0000313" key="2">
    <source>
        <dbReference type="EMBL" id="KYH34331.1"/>
    </source>
</evidence>
<gene>
    <name evidence="2" type="primary">rsbT</name>
    <name evidence="2" type="ORF">CLTEP_17560</name>
</gene>
<dbReference type="InterPro" id="IPR036890">
    <property type="entry name" value="HATPase_C_sf"/>
</dbReference>
<dbReference type="GO" id="GO:0004674">
    <property type="term" value="F:protein serine/threonine kinase activity"/>
    <property type="evidence" value="ECO:0007669"/>
    <property type="project" value="UniProtKB-EC"/>
</dbReference>
<dbReference type="STRING" id="1121338.CLTEP_17560"/>
<keyword evidence="2" id="KW-0418">Kinase</keyword>
<dbReference type="Gene3D" id="3.30.565.10">
    <property type="entry name" value="Histidine kinase-like ATPase, C-terminal domain"/>
    <property type="match status" value="1"/>
</dbReference>
<dbReference type="AlphaFoldDB" id="A0A151B344"/>
<dbReference type="OrthoDB" id="9797578at2"/>
<comment type="caution">
    <text evidence="2">The sequence shown here is derived from an EMBL/GenBank/DDBJ whole genome shotgun (WGS) entry which is preliminary data.</text>
</comment>
<dbReference type="EC" id="2.7.11.1" evidence="2"/>
<dbReference type="PATRIC" id="fig|1121338.3.peg.1797"/>
<dbReference type="Pfam" id="PF02518">
    <property type="entry name" value="HATPase_c"/>
    <property type="match status" value="1"/>
</dbReference>
<keyword evidence="3" id="KW-1185">Reference proteome</keyword>
<name>A0A151B344_9CLOT</name>
<sequence>MKEELIKLHYDVVSGDYLKAGESSSNIKKALMQLGIKSDIIKRVCVACYEAEINVVIHSYGGCIDVTIYEEEIEIVVSDEGPGIEDIDLAMTEGYSTAPETARDMGFGAGMGLPNIKKNCDVFEIKSSVGKGTEIKMIIYFE</sequence>
<dbReference type="SUPFAM" id="SSF55874">
    <property type="entry name" value="ATPase domain of HSP90 chaperone/DNA topoisomerase II/histidine kinase"/>
    <property type="match status" value="1"/>
</dbReference>
<dbReference type="RefSeq" id="WP_066825497.1">
    <property type="nucleotide sequence ID" value="NZ_LTBA01000019.1"/>
</dbReference>
<accession>A0A151B344</accession>
<evidence type="ECO:0000259" key="1">
    <source>
        <dbReference type="Pfam" id="PF02518"/>
    </source>
</evidence>
<evidence type="ECO:0000313" key="3">
    <source>
        <dbReference type="Proteomes" id="UP000075531"/>
    </source>
</evidence>